<name>A0A9P0G3K9_9CUCU</name>
<dbReference type="AlphaFoldDB" id="A0A9P0G3K9"/>
<dbReference type="EMBL" id="OV651822">
    <property type="protein sequence ID" value="CAH1100699.1"/>
    <property type="molecule type" value="Genomic_DNA"/>
</dbReference>
<proteinExistence type="predicted"/>
<reference evidence="2" key="1">
    <citation type="submission" date="2022-01" db="EMBL/GenBank/DDBJ databases">
        <authorList>
            <person name="King R."/>
        </authorList>
    </citation>
    <scope>NUCLEOTIDE SEQUENCE</scope>
</reference>
<evidence type="ECO:0000313" key="3">
    <source>
        <dbReference type="Proteomes" id="UP001153636"/>
    </source>
</evidence>
<protein>
    <submittedName>
        <fullName evidence="2">Uncharacterized protein</fullName>
    </submittedName>
</protein>
<evidence type="ECO:0000256" key="1">
    <source>
        <dbReference type="SAM" id="MobiDB-lite"/>
    </source>
</evidence>
<dbReference type="OrthoDB" id="6776907at2759"/>
<organism evidence="2 3">
    <name type="scientific">Psylliodes chrysocephalus</name>
    <dbReference type="NCBI Taxonomy" id="3402493"/>
    <lineage>
        <taxon>Eukaryota</taxon>
        <taxon>Metazoa</taxon>
        <taxon>Ecdysozoa</taxon>
        <taxon>Arthropoda</taxon>
        <taxon>Hexapoda</taxon>
        <taxon>Insecta</taxon>
        <taxon>Pterygota</taxon>
        <taxon>Neoptera</taxon>
        <taxon>Endopterygota</taxon>
        <taxon>Coleoptera</taxon>
        <taxon>Polyphaga</taxon>
        <taxon>Cucujiformia</taxon>
        <taxon>Chrysomeloidea</taxon>
        <taxon>Chrysomelidae</taxon>
        <taxon>Galerucinae</taxon>
        <taxon>Alticini</taxon>
        <taxon>Psylliodes</taxon>
    </lineage>
</organism>
<feature type="region of interest" description="Disordered" evidence="1">
    <location>
        <begin position="89"/>
        <end position="146"/>
    </location>
</feature>
<keyword evidence="3" id="KW-1185">Reference proteome</keyword>
<dbReference type="Proteomes" id="UP001153636">
    <property type="component" value="Chromosome 10"/>
</dbReference>
<gene>
    <name evidence="2" type="ORF">PSYICH_LOCUS1783</name>
</gene>
<sequence length="146" mass="16981">MKKLWDLVARDLSNIHKVTIALSKCENRFKVLDRKYKKFVDKNAKTGRGRTNFEFEKEFEEIYGGKSNVHPQVLLSSEIEVILHLDEQENTHEVENDQQAHSAQAPSETLAHGSRNAENSEKIHIDREKLELDKEKQKEKVKRKAS</sequence>
<accession>A0A9P0G3K9</accession>
<evidence type="ECO:0000313" key="2">
    <source>
        <dbReference type="EMBL" id="CAH1100699.1"/>
    </source>
</evidence>
<feature type="compositionally biased region" description="Polar residues" evidence="1">
    <location>
        <begin position="97"/>
        <end position="107"/>
    </location>
</feature>
<feature type="compositionally biased region" description="Basic and acidic residues" evidence="1">
    <location>
        <begin position="118"/>
        <end position="138"/>
    </location>
</feature>